<dbReference type="Gene3D" id="3.40.50.720">
    <property type="entry name" value="NAD(P)-binding Rossmann-like Domain"/>
    <property type="match status" value="1"/>
</dbReference>
<evidence type="ECO:0000256" key="5">
    <source>
        <dbReference type="ARBA" id="ARBA00052218"/>
    </source>
</evidence>
<evidence type="ECO:0000313" key="14">
    <source>
        <dbReference type="EMBL" id="CRH06267.1"/>
    </source>
</evidence>
<evidence type="ECO:0000256" key="3">
    <source>
        <dbReference type="ARBA" id="ARBA00022741"/>
    </source>
</evidence>
<gene>
    <name evidence="14" type="primary">moeB</name>
    <name evidence="14" type="ORF">MAGMO_2098</name>
</gene>
<dbReference type="SUPFAM" id="SSF69572">
    <property type="entry name" value="Activating enzymes of the ubiquitin-like proteins"/>
    <property type="match status" value="1"/>
</dbReference>
<dbReference type="PANTHER" id="PTHR10953">
    <property type="entry name" value="UBIQUITIN-ACTIVATING ENZYME E1"/>
    <property type="match status" value="1"/>
</dbReference>
<evidence type="ECO:0000256" key="2">
    <source>
        <dbReference type="ARBA" id="ARBA00022679"/>
    </source>
</evidence>
<keyword evidence="4" id="KW-0067">ATP-binding</keyword>
<dbReference type="EMBL" id="LO017727">
    <property type="protein sequence ID" value="CRH06267.1"/>
    <property type="molecule type" value="Genomic_DNA"/>
</dbReference>
<sequence length="250" mass="26890">MQDQQLERYARNLLLRDLGAEGQTRLLKSHLLIIGAGGLGAPCALYLAASGVGTLTIADADQVDLSNLQRQVIHTTAGIGLNKSLSAEKALHAINPEVNCLPIPHRLEGAMLSEAITMADLVIDCSDNFATRYQVNAQCVALNRRLVSGSVIGWEGQVAAFKGYAQEHACYRCLYPPTEAMSAAPRCNDTGVLGPAAGVIGSLQAAEAIRLLAEVDESNLDRVTMVDLRHWRFHTIGYRPDPDCPVCGEK</sequence>
<dbReference type="GO" id="GO:0004792">
    <property type="term" value="F:thiosulfate-cyanide sulfurtransferase activity"/>
    <property type="evidence" value="ECO:0007669"/>
    <property type="project" value="TreeGrafter"/>
</dbReference>
<proteinExistence type="inferred from homology"/>
<dbReference type="GO" id="GO:0008641">
    <property type="term" value="F:ubiquitin-like modifier activating enzyme activity"/>
    <property type="evidence" value="ECO:0007669"/>
    <property type="project" value="InterPro"/>
</dbReference>
<feature type="domain" description="THIF-type NAD/FAD binding fold" evidence="13">
    <location>
        <begin position="9"/>
        <end position="246"/>
    </location>
</feature>
<accession>A0A1S7LJH4</accession>
<evidence type="ECO:0000256" key="10">
    <source>
        <dbReference type="ARBA" id="ARBA00075110"/>
    </source>
</evidence>
<dbReference type="AlphaFoldDB" id="A0A1S7LJH4"/>
<dbReference type="GO" id="GO:0008146">
    <property type="term" value="F:sulfotransferase activity"/>
    <property type="evidence" value="ECO:0007669"/>
    <property type="project" value="TreeGrafter"/>
</dbReference>
<evidence type="ECO:0000259" key="13">
    <source>
        <dbReference type="Pfam" id="PF00899"/>
    </source>
</evidence>
<keyword evidence="2" id="KW-0808">Transferase</keyword>
<evidence type="ECO:0000256" key="9">
    <source>
        <dbReference type="ARBA" id="ARBA00073635"/>
    </source>
</evidence>
<evidence type="ECO:0000256" key="4">
    <source>
        <dbReference type="ARBA" id="ARBA00022840"/>
    </source>
</evidence>
<dbReference type="InterPro" id="IPR035985">
    <property type="entry name" value="Ubiquitin-activating_enz"/>
</dbReference>
<keyword evidence="3" id="KW-0547">Nucleotide-binding</keyword>
<comment type="subunit">
    <text evidence="7">Homodimer. Forms a stable heterotetrameric complex of 2 MoeB and 2 MoaD during adenylation of MoaD.</text>
</comment>
<dbReference type="EC" id="2.7.7.80" evidence="8"/>
<dbReference type="GO" id="GO:0061605">
    <property type="term" value="F:molybdopterin-synthase adenylyltransferase activity"/>
    <property type="evidence" value="ECO:0007669"/>
    <property type="project" value="UniProtKB-EC"/>
</dbReference>
<reference evidence="14" key="1">
    <citation type="submission" date="2015-04" db="EMBL/GenBank/DDBJ databases">
        <authorList>
            <person name="Syromyatnikov M.Y."/>
            <person name="Popov V.N."/>
        </authorList>
    </citation>
    <scope>NUCLEOTIDE SEQUENCE</scope>
    <source>
        <strain evidence="14">MO-1</strain>
    </source>
</reference>
<dbReference type="NCBIfam" id="NF004281">
    <property type="entry name" value="PRK05690.1"/>
    <property type="match status" value="1"/>
</dbReference>
<comment type="function">
    <text evidence="6">Catalyzes the adenylation by ATP of the carboxyl group of the C-terminal glycine of sulfur carrier protein MoaD.</text>
</comment>
<dbReference type="CDD" id="cd00757">
    <property type="entry name" value="ThiF_MoeB_HesA_family"/>
    <property type="match status" value="1"/>
</dbReference>
<dbReference type="InterPro" id="IPR045886">
    <property type="entry name" value="ThiF/MoeB/HesA"/>
</dbReference>
<evidence type="ECO:0000256" key="7">
    <source>
        <dbReference type="ARBA" id="ARBA00063809"/>
    </source>
</evidence>
<evidence type="ECO:0000256" key="12">
    <source>
        <dbReference type="ARBA" id="ARBA00078531"/>
    </source>
</evidence>
<dbReference type="Pfam" id="PF00899">
    <property type="entry name" value="ThiF"/>
    <property type="match status" value="1"/>
</dbReference>
<organism evidence="14">
    <name type="scientific">Magnetococcus massalia (strain MO-1)</name>
    <dbReference type="NCBI Taxonomy" id="451514"/>
    <lineage>
        <taxon>Bacteria</taxon>
        <taxon>Pseudomonadati</taxon>
        <taxon>Pseudomonadota</taxon>
        <taxon>Magnetococcia</taxon>
        <taxon>Magnetococcales</taxon>
        <taxon>Magnetococcaceae</taxon>
        <taxon>Magnetococcus</taxon>
    </lineage>
</organism>
<dbReference type="GO" id="GO:0005829">
    <property type="term" value="C:cytosol"/>
    <property type="evidence" value="ECO:0007669"/>
    <property type="project" value="TreeGrafter"/>
</dbReference>
<dbReference type="FunFam" id="3.40.50.720:FF:000033">
    <property type="entry name" value="Adenylyltransferase and sulfurtransferase MOCS3"/>
    <property type="match status" value="1"/>
</dbReference>
<name>A0A1S7LJH4_MAGMO</name>
<comment type="catalytic activity">
    <reaction evidence="5">
        <text>[molybdopterin-synthase sulfur-carrier protein]-C-terminal Gly-Gly + ATP + H(+) = [molybdopterin-synthase sulfur-carrier protein]-C-terminal Gly-Gly-AMP + diphosphate</text>
        <dbReference type="Rhea" id="RHEA:43616"/>
        <dbReference type="Rhea" id="RHEA-COMP:12159"/>
        <dbReference type="Rhea" id="RHEA-COMP:12202"/>
        <dbReference type="ChEBI" id="CHEBI:15378"/>
        <dbReference type="ChEBI" id="CHEBI:30616"/>
        <dbReference type="ChEBI" id="CHEBI:33019"/>
        <dbReference type="ChEBI" id="CHEBI:90618"/>
        <dbReference type="ChEBI" id="CHEBI:90778"/>
        <dbReference type="EC" id="2.7.7.80"/>
    </reaction>
</comment>
<evidence type="ECO:0000256" key="8">
    <source>
        <dbReference type="ARBA" id="ARBA00066884"/>
    </source>
</evidence>
<dbReference type="PANTHER" id="PTHR10953:SF240">
    <property type="entry name" value="SULFUR CARRIER PROTEIN THIS ADENYLYLTRANSFERASE"/>
    <property type="match status" value="1"/>
</dbReference>
<evidence type="ECO:0000256" key="6">
    <source>
        <dbReference type="ARBA" id="ARBA00055169"/>
    </source>
</evidence>
<protein>
    <recommendedName>
        <fullName evidence="9">Molybdopterin-synthase adenylyltransferase</fullName>
        <ecNumber evidence="8">2.7.7.80</ecNumber>
    </recommendedName>
    <alternativeName>
        <fullName evidence="12">MoaD protein adenylase</fullName>
    </alternativeName>
    <alternativeName>
        <fullName evidence="10">Molybdopterin-converting factor subunit 1 adenylase</fullName>
    </alternativeName>
    <alternativeName>
        <fullName evidence="11">Sulfur carrier protein MoaD adenylyltransferase</fullName>
    </alternativeName>
</protein>
<dbReference type="GO" id="GO:0005524">
    <property type="term" value="F:ATP binding"/>
    <property type="evidence" value="ECO:0007669"/>
    <property type="project" value="UniProtKB-KW"/>
</dbReference>
<evidence type="ECO:0000256" key="11">
    <source>
        <dbReference type="ARBA" id="ARBA00075328"/>
    </source>
</evidence>
<dbReference type="InterPro" id="IPR000594">
    <property type="entry name" value="ThiF_NAD_FAD-bd"/>
</dbReference>
<evidence type="ECO:0000256" key="1">
    <source>
        <dbReference type="ARBA" id="ARBA00009919"/>
    </source>
</evidence>
<comment type="similarity">
    <text evidence="1">Belongs to the HesA/MoeB/ThiF family.</text>
</comment>